<evidence type="ECO:0000313" key="2">
    <source>
        <dbReference type="EMBL" id="OXA48576.1"/>
    </source>
</evidence>
<proteinExistence type="predicted"/>
<feature type="transmembrane region" description="Helical" evidence="1">
    <location>
        <begin position="306"/>
        <end position="327"/>
    </location>
</feature>
<feature type="transmembrane region" description="Helical" evidence="1">
    <location>
        <begin position="97"/>
        <end position="124"/>
    </location>
</feature>
<name>A0A226DWL0_FOLCA</name>
<feature type="transmembrane region" description="Helical" evidence="1">
    <location>
        <begin position="65"/>
        <end position="85"/>
    </location>
</feature>
<feature type="transmembrane region" description="Helical" evidence="1">
    <location>
        <begin position="151"/>
        <end position="176"/>
    </location>
</feature>
<organism evidence="2 3">
    <name type="scientific">Folsomia candida</name>
    <name type="common">Springtail</name>
    <dbReference type="NCBI Taxonomy" id="158441"/>
    <lineage>
        <taxon>Eukaryota</taxon>
        <taxon>Metazoa</taxon>
        <taxon>Ecdysozoa</taxon>
        <taxon>Arthropoda</taxon>
        <taxon>Hexapoda</taxon>
        <taxon>Collembola</taxon>
        <taxon>Entomobryomorpha</taxon>
        <taxon>Isotomoidea</taxon>
        <taxon>Isotomidae</taxon>
        <taxon>Proisotominae</taxon>
        <taxon>Folsomia</taxon>
    </lineage>
</organism>
<dbReference type="AlphaFoldDB" id="A0A226DWL0"/>
<sequence>MRLLQAFTIFQKVSTSFSTFRHDYTGIRNLQVFKIYKKIFGVYVRFPYSYDSSTQRFHVTAGKDLLYSFHLTELVILVSIILILLELVNIAHAEKIAILPLVLLLISFILLTFDFLSAVAISFVKREIVAFYNDFFELPPARGRKWDKVTILLSTLIIISATLPFLYAIFVANMTLGDKISHFEFTPANTNCPLETYFICRSTTFLLLTMYYGWLSFHSTASIVGAVITGAAVLNMMIISLNNLARMSPNKQSIQLYQRFRILNKTMETMSSALASLLLSFGFVFTITCNYVSVRMYRVIPIPFNLVFPVGSLVAKIGIMIMLPFGIACHETSRKLLLTWRKRLKLRRGTMKYEEKMGGALRPVGIGVGSGEFRFFMLKKSTKTTYYVSVTDYTINALMS</sequence>
<keyword evidence="1" id="KW-1133">Transmembrane helix</keyword>
<keyword evidence="1" id="KW-0812">Transmembrane</keyword>
<feature type="transmembrane region" description="Helical" evidence="1">
    <location>
        <begin position="221"/>
        <end position="241"/>
    </location>
</feature>
<keyword evidence="1" id="KW-0472">Membrane</keyword>
<feature type="transmembrane region" description="Helical" evidence="1">
    <location>
        <begin position="273"/>
        <end position="294"/>
    </location>
</feature>
<comment type="caution">
    <text evidence="2">The sequence shown here is derived from an EMBL/GenBank/DDBJ whole genome shotgun (WGS) entry which is preliminary data.</text>
</comment>
<feature type="transmembrane region" description="Helical" evidence="1">
    <location>
        <begin position="196"/>
        <end position="214"/>
    </location>
</feature>
<protein>
    <submittedName>
        <fullName evidence="2">Uncharacterized protein</fullName>
    </submittedName>
</protein>
<keyword evidence="3" id="KW-1185">Reference proteome</keyword>
<accession>A0A226DWL0</accession>
<evidence type="ECO:0000256" key="1">
    <source>
        <dbReference type="SAM" id="Phobius"/>
    </source>
</evidence>
<reference evidence="2 3" key="1">
    <citation type="submission" date="2015-12" db="EMBL/GenBank/DDBJ databases">
        <title>The genome of Folsomia candida.</title>
        <authorList>
            <person name="Faddeeva A."/>
            <person name="Derks M.F."/>
            <person name="Anvar Y."/>
            <person name="Smit S."/>
            <person name="Van Straalen N."/>
            <person name="Roelofs D."/>
        </authorList>
    </citation>
    <scope>NUCLEOTIDE SEQUENCE [LARGE SCALE GENOMIC DNA]</scope>
    <source>
        <strain evidence="2 3">VU population</strain>
        <tissue evidence="2">Whole body</tissue>
    </source>
</reference>
<evidence type="ECO:0000313" key="3">
    <source>
        <dbReference type="Proteomes" id="UP000198287"/>
    </source>
</evidence>
<dbReference type="EMBL" id="LNIX01000011">
    <property type="protein sequence ID" value="OXA48576.1"/>
    <property type="molecule type" value="Genomic_DNA"/>
</dbReference>
<gene>
    <name evidence="2" type="ORF">Fcan01_16288</name>
</gene>
<dbReference type="Proteomes" id="UP000198287">
    <property type="component" value="Unassembled WGS sequence"/>
</dbReference>